<organism evidence="2 3">
    <name type="scientific">Sporomusa silvacetica DSM 10669</name>
    <dbReference type="NCBI Taxonomy" id="1123289"/>
    <lineage>
        <taxon>Bacteria</taxon>
        <taxon>Bacillati</taxon>
        <taxon>Bacillota</taxon>
        <taxon>Negativicutes</taxon>
        <taxon>Selenomonadales</taxon>
        <taxon>Sporomusaceae</taxon>
        <taxon>Sporomusa</taxon>
    </lineage>
</organism>
<name>A0ABZ3IP63_9FIRM</name>
<dbReference type="EMBL" id="CP155573">
    <property type="protein sequence ID" value="XFO67223.1"/>
    <property type="molecule type" value="Genomic_DNA"/>
</dbReference>
<evidence type="ECO:0000313" key="3">
    <source>
        <dbReference type="Proteomes" id="UP000216752"/>
    </source>
</evidence>
<dbReference type="RefSeq" id="WP_094606799.1">
    <property type="nucleotide sequence ID" value="NZ_CP155573.1"/>
</dbReference>
<feature type="transmembrane region" description="Helical" evidence="1">
    <location>
        <begin position="7"/>
        <end position="25"/>
    </location>
</feature>
<keyword evidence="1" id="KW-0812">Transmembrane</keyword>
<keyword evidence="1" id="KW-1133">Transmembrane helix</keyword>
<evidence type="ECO:0000256" key="1">
    <source>
        <dbReference type="SAM" id="Phobius"/>
    </source>
</evidence>
<dbReference type="Proteomes" id="UP000216752">
    <property type="component" value="Chromosome"/>
</dbReference>
<evidence type="ECO:0000313" key="2">
    <source>
        <dbReference type="EMBL" id="XFO67223.1"/>
    </source>
</evidence>
<keyword evidence="3" id="KW-1185">Reference proteome</keyword>
<accession>A0ABZ3IP63</accession>
<proteinExistence type="predicted"/>
<keyword evidence="1" id="KW-0472">Membrane</keyword>
<protein>
    <submittedName>
        <fullName evidence="2">Uncharacterized protein</fullName>
    </submittedName>
</protein>
<sequence>MSEFEDIGANELGLISAVLGIVIAYDKTPSEQNVLGNFIVGIGCIILVIAAQAEYLNSLQEKKNENEDSLEIKKQIQKIQKQIDVIMSEAP</sequence>
<gene>
    <name evidence="2" type="ORF">SPSIL_034170</name>
</gene>
<reference evidence="2" key="1">
    <citation type="submission" date="2024-05" db="EMBL/GenBank/DDBJ databases">
        <title>Isolation and characterization of Sporomusa carbonis sp. nov., a carboxydotrophic hydrogenogen in the genus of Sporomusa isolated from a charcoal burning pile.</title>
        <authorList>
            <person name="Boeer T."/>
            <person name="Rosenbaum F."/>
            <person name="Eysell L."/>
            <person name="Mueller V."/>
            <person name="Daniel R."/>
            <person name="Poehlein A."/>
        </authorList>
    </citation>
    <scope>NUCLEOTIDE SEQUENCE [LARGE SCALE GENOMIC DNA]</scope>
    <source>
        <strain evidence="2">DSM 10669</strain>
    </source>
</reference>
<feature type="transmembrane region" description="Helical" evidence="1">
    <location>
        <begin position="37"/>
        <end position="56"/>
    </location>
</feature>